<evidence type="ECO:0000256" key="8">
    <source>
        <dbReference type="ARBA" id="ARBA00022741"/>
    </source>
</evidence>
<evidence type="ECO:0000313" key="18">
    <source>
        <dbReference type="Proteomes" id="UP000194577"/>
    </source>
</evidence>
<dbReference type="RefSeq" id="WP_086615190.1">
    <property type="nucleotide sequence ID" value="NZ_MTPX02000014.1"/>
</dbReference>
<protein>
    <submittedName>
        <fullName evidence="17">ABC transporter</fullName>
    </submittedName>
</protein>
<comment type="subcellular location">
    <subcellularLocation>
        <location evidence="13">Cell membrane</location>
        <topology evidence="13">Multi-pass membrane protein</topology>
    </subcellularLocation>
    <subcellularLocation>
        <location evidence="2">Cell membrane</location>
        <topology evidence="2">Peripheral membrane protein</topology>
    </subcellularLocation>
    <subcellularLocation>
        <location evidence="1">Membrane</location>
        <topology evidence="1">Multi-pass membrane protein</topology>
    </subcellularLocation>
</comment>
<evidence type="ECO:0000256" key="7">
    <source>
        <dbReference type="ARBA" id="ARBA00022692"/>
    </source>
</evidence>
<proteinExistence type="inferred from homology"/>
<dbReference type="Pfam" id="PF12911">
    <property type="entry name" value="OppC_N"/>
    <property type="match status" value="1"/>
</dbReference>
<feature type="transmembrane region" description="Helical" evidence="13">
    <location>
        <begin position="51"/>
        <end position="70"/>
    </location>
</feature>
<evidence type="ECO:0000256" key="9">
    <source>
        <dbReference type="ARBA" id="ARBA00022840"/>
    </source>
</evidence>
<feature type="transmembrane region" description="Helical" evidence="13">
    <location>
        <begin position="280"/>
        <end position="302"/>
    </location>
</feature>
<keyword evidence="4 13" id="KW-0813">Transport</keyword>
<feature type="domain" description="ABC transmembrane type-1" evidence="16">
    <location>
        <begin position="110"/>
        <end position="298"/>
    </location>
</feature>
<evidence type="ECO:0000256" key="11">
    <source>
        <dbReference type="ARBA" id="ARBA00022989"/>
    </source>
</evidence>
<dbReference type="PROSITE" id="PS50893">
    <property type="entry name" value="ABC_TRANSPORTER_2"/>
    <property type="match status" value="1"/>
</dbReference>
<keyword evidence="12 13" id="KW-0472">Membrane</keyword>
<keyword evidence="6" id="KW-0997">Cell inner membrane</keyword>
<dbReference type="InterPro" id="IPR025966">
    <property type="entry name" value="OppC_N"/>
</dbReference>
<keyword evidence="7 13" id="KW-0812">Transmembrane</keyword>
<gene>
    <name evidence="17" type="ORF">BW737_001935</name>
</gene>
<dbReference type="PANTHER" id="PTHR43297:SF14">
    <property type="entry name" value="ATPASE AAA-TYPE CORE DOMAIN-CONTAINING PROTEIN"/>
    <property type="match status" value="1"/>
</dbReference>
<dbReference type="InterPro" id="IPR050388">
    <property type="entry name" value="ABC_Ni/Peptide_Import"/>
</dbReference>
<dbReference type="Gene3D" id="1.10.3720.10">
    <property type="entry name" value="MetI-like"/>
    <property type="match status" value="1"/>
</dbReference>
<feature type="region of interest" description="Disordered" evidence="14">
    <location>
        <begin position="1"/>
        <end position="22"/>
    </location>
</feature>
<evidence type="ECO:0000256" key="3">
    <source>
        <dbReference type="ARBA" id="ARBA00005417"/>
    </source>
</evidence>
<dbReference type="CDD" id="cd03257">
    <property type="entry name" value="ABC_NikE_OppD_transporters"/>
    <property type="match status" value="1"/>
</dbReference>
<evidence type="ECO:0000256" key="6">
    <source>
        <dbReference type="ARBA" id="ARBA00022519"/>
    </source>
</evidence>
<reference evidence="17 18" key="1">
    <citation type="submission" date="2017-10" db="EMBL/GenBank/DDBJ databases">
        <title>Draft genome sequence of cellulolytic Actinomyces sp CtC72 isolated from cattle rumen fluid.</title>
        <authorList>
            <person name="Joshi A.J."/>
            <person name="Vasudevan G."/>
            <person name="Lanjekar V.B."/>
            <person name="Hivarkar S."/>
            <person name="Engineer A."/>
            <person name="Pore S.D."/>
            <person name="Dhakephalkar P.K."/>
            <person name="Dagar S."/>
        </authorList>
    </citation>
    <scope>NUCLEOTIDE SEQUENCE [LARGE SCALE GENOMIC DNA]</scope>
    <source>
        <strain evidence="18">CtC72</strain>
    </source>
</reference>
<feature type="transmembrane region" description="Helical" evidence="13">
    <location>
        <begin position="113"/>
        <end position="138"/>
    </location>
</feature>
<dbReference type="InterPro" id="IPR017871">
    <property type="entry name" value="ABC_transporter-like_CS"/>
</dbReference>
<evidence type="ECO:0000256" key="14">
    <source>
        <dbReference type="SAM" id="MobiDB-lite"/>
    </source>
</evidence>
<comment type="caution">
    <text evidence="17">The sequence shown here is derived from an EMBL/GenBank/DDBJ whole genome shotgun (WGS) entry which is preliminary data.</text>
</comment>
<dbReference type="InterPro" id="IPR003593">
    <property type="entry name" value="AAA+_ATPase"/>
</dbReference>
<dbReference type="Pfam" id="PF00528">
    <property type="entry name" value="BPD_transp_1"/>
    <property type="match status" value="1"/>
</dbReference>
<keyword evidence="10" id="KW-1278">Translocase</keyword>
<feature type="transmembrane region" description="Helical" evidence="13">
    <location>
        <begin position="223"/>
        <end position="244"/>
    </location>
</feature>
<feature type="transmembrane region" description="Helical" evidence="13">
    <location>
        <begin position="173"/>
        <end position="191"/>
    </location>
</feature>
<dbReference type="SUPFAM" id="SSF52540">
    <property type="entry name" value="P-loop containing nucleoside triphosphate hydrolases"/>
    <property type="match status" value="1"/>
</dbReference>
<dbReference type="PROSITE" id="PS50928">
    <property type="entry name" value="ABC_TM1"/>
    <property type="match status" value="1"/>
</dbReference>
<evidence type="ECO:0000256" key="13">
    <source>
        <dbReference type="RuleBase" id="RU363032"/>
    </source>
</evidence>
<dbReference type="InterPro" id="IPR003439">
    <property type="entry name" value="ABC_transporter-like_ATP-bd"/>
</dbReference>
<dbReference type="Proteomes" id="UP000194577">
    <property type="component" value="Unassembled WGS sequence"/>
</dbReference>
<dbReference type="Gene3D" id="3.40.50.300">
    <property type="entry name" value="P-loop containing nucleotide triphosphate hydrolases"/>
    <property type="match status" value="1"/>
</dbReference>
<evidence type="ECO:0000259" key="16">
    <source>
        <dbReference type="PROSITE" id="PS50928"/>
    </source>
</evidence>
<keyword evidence="8" id="KW-0547">Nucleotide-binding</keyword>
<evidence type="ECO:0000256" key="4">
    <source>
        <dbReference type="ARBA" id="ARBA00022448"/>
    </source>
</evidence>
<keyword evidence="9" id="KW-0067">ATP-binding</keyword>
<evidence type="ECO:0000259" key="15">
    <source>
        <dbReference type="PROSITE" id="PS50893"/>
    </source>
</evidence>
<feature type="transmembrane region" description="Helical" evidence="13">
    <location>
        <begin position="145"/>
        <end position="167"/>
    </location>
</feature>
<dbReference type="EMBL" id="MTPX02000014">
    <property type="protein sequence ID" value="PHP53519.1"/>
    <property type="molecule type" value="Genomic_DNA"/>
</dbReference>
<keyword evidence="11 13" id="KW-1133">Transmembrane helix</keyword>
<name>A0ABX4MDF1_9ACTO</name>
<dbReference type="Pfam" id="PF00005">
    <property type="entry name" value="ABC_tran"/>
    <property type="match status" value="1"/>
</dbReference>
<comment type="similarity">
    <text evidence="3">Belongs to the ABC transporter superfamily.</text>
</comment>
<accession>A0ABX4MDF1</accession>
<dbReference type="SMART" id="SM00382">
    <property type="entry name" value="AAA"/>
    <property type="match status" value="1"/>
</dbReference>
<evidence type="ECO:0000313" key="17">
    <source>
        <dbReference type="EMBL" id="PHP53519.1"/>
    </source>
</evidence>
<evidence type="ECO:0000256" key="2">
    <source>
        <dbReference type="ARBA" id="ARBA00004202"/>
    </source>
</evidence>
<comment type="similarity">
    <text evidence="13">Belongs to the binding-protein-dependent transport system permease family.</text>
</comment>
<evidence type="ECO:0000256" key="1">
    <source>
        <dbReference type="ARBA" id="ARBA00004141"/>
    </source>
</evidence>
<feature type="domain" description="ABC transporter" evidence="15">
    <location>
        <begin position="346"/>
        <end position="593"/>
    </location>
</feature>
<dbReference type="PANTHER" id="PTHR43297">
    <property type="entry name" value="OLIGOPEPTIDE TRANSPORT ATP-BINDING PROTEIN APPD"/>
    <property type="match status" value="1"/>
</dbReference>
<sequence>MSTPTDAAATAPNTDAAPADAPGTQAILADGRESANRSVLCQLLHNPLADICLLIVAAVVLTAVFAPLLARYGPNVTDLAATNAAPGTPGHPLGGDGSGRDILSRLIWGSRQTVISCLLMLGVSLAVGVSSGLVAGFYRGRFETTAGFVTDVLMSLPSIILLIALYAVTGPNIPVMMAVFGLLTAPTYYRLVRSVVVSVRNELYVDAARVVGLSDARIIGRHILWAVRAPVVIQGAFILASGIGTEAGMSFLGLGDPAGVSWGVMLQVSFNGIYNNPVAVVWPALVISVTILALILLGNALSDALQASARSRTVTVRQRRDALEATITAHRDDAVAAPDPQAAVSIRGLRVGYTTDSGFREVVHGIDLDVRKGEIHGLVGESGSGKSQIAFSILGILPKEALKLGGVITIDGVDVLADETAMRATRGRKVAYVPQEPMSNLDPSFTIGKQLAYGMRAVTNLSKDQVRERTISLLHSVGIDDAERVMGLYPHEISGGMAQRVLICGALACDPDVIVADEPTTALDVTVQAEVLDLLRELARERGLAMIFVTHNLGVVADLCDTVSVMKDGEIIETQDVESLFAHPREEYTRDLLSSSLSVELMEVES</sequence>
<dbReference type="InterPro" id="IPR027417">
    <property type="entry name" value="P-loop_NTPase"/>
</dbReference>
<dbReference type="SUPFAM" id="SSF161098">
    <property type="entry name" value="MetI-like"/>
    <property type="match status" value="1"/>
</dbReference>
<keyword evidence="5" id="KW-1003">Cell membrane</keyword>
<evidence type="ECO:0000256" key="5">
    <source>
        <dbReference type="ARBA" id="ARBA00022475"/>
    </source>
</evidence>
<evidence type="ECO:0000256" key="10">
    <source>
        <dbReference type="ARBA" id="ARBA00022967"/>
    </source>
</evidence>
<dbReference type="InterPro" id="IPR035906">
    <property type="entry name" value="MetI-like_sf"/>
</dbReference>
<keyword evidence="18" id="KW-1185">Reference proteome</keyword>
<evidence type="ECO:0000256" key="12">
    <source>
        <dbReference type="ARBA" id="ARBA00023136"/>
    </source>
</evidence>
<dbReference type="PROSITE" id="PS00211">
    <property type="entry name" value="ABC_TRANSPORTER_1"/>
    <property type="match status" value="1"/>
</dbReference>
<organism evidence="17 18">
    <name type="scientific">Actinomyces ruminis</name>
    <dbReference type="NCBI Taxonomy" id="1937003"/>
    <lineage>
        <taxon>Bacteria</taxon>
        <taxon>Bacillati</taxon>
        <taxon>Actinomycetota</taxon>
        <taxon>Actinomycetes</taxon>
        <taxon>Actinomycetales</taxon>
        <taxon>Actinomycetaceae</taxon>
        <taxon>Actinomyces</taxon>
    </lineage>
</organism>
<dbReference type="InterPro" id="IPR000515">
    <property type="entry name" value="MetI-like"/>
</dbReference>
<dbReference type="CDD" id="cd06261">
    <property type="entry name" value="TM_PBP2"/>
    <property type="match status" value="1"/>
</dbReference>